<feature type="signal peptide" evidence="1">
    <location>
        <begin position="1"/>
        <end position="24"/>
    </location>
</feature>
<keyword evidence="1" id="KW-0732">Signal</keyword>
<evidence type="ECO:0000313" key="3">
    <source>
        <dbReference type="Proteomes" id="UP001521209"/>
    </source>
</evidence>
<reference evidence="2 3" key="1">
    <citation type="submission" date="2022-01" db="EMBL/GenBank/DDBJ databases">
        <authorList>
            <person name="Won M."/>
            <person name="Kim S.-J."/>
            <person name="Kwon S.-W."/>
        </authorList>
    </citation>
    <scope>NUCLEOTIDE SEQUENCE [LARGE SCALE GENOMIC DNA]</scope>
    <source>
        <strain evidence="2 3">KCTC 23505</strain>
    </source>
</reference>
<comment type="caution">
    <text evidence="2">The sequence shown here is derived from an EMBL/GenBank/DDBJ whole genome shotgun (WGS) entry which is preliminary data.</text>
</comment>
<keyword evidence="3" id="KW-1185">Reference proteome</keyword>
<evidence type="ECO:0008006" key="4">
    <source>
        <dbReference type="Google" id="ProtNLM"/>
    </source>
</evidence>
<dbReference type="EMBL" id="JAKGBZ010000053">
    <property type="protein sequence ID" value="MCF3948455.1"/>
    <property type="molecule type" value="Genomic_DNA"/>
</dbReference>
<dbReference type="Proteomes" id="UP001521209">
    <property type="component" value="Unassembled WGS sequence"/>
</dbReference>
<gene>
    <name evidence="2" type="ORF">L2A60_17440</name>
</gene>
<organism evidence="2 3">
    <name type="scientific">Acidiphilium iwatense</name>
    <dbReference type="NCBI Taxonomy" id="768198"/>
    <lineage>
        <taxon>Bacteria</taxon>
        <taxon>Pseudomonadati</taxon>
        <taxon>Pseudomonadota</taxon>
        <taxon>Alphaproteobacteria</taxon>
        <taxon>Acetobacterales</taxon>
        <taxon>Acidocellaceae</taxon>
        <taxon>Acidiphilium</taxon>
    </lineage>
</organism>
<accession>A0ABS9E220</accession>
<sequence length="76" mass="8096">MHRSYFLGSFVGAGITLISATAFAASSLPSNIKTEHTELGTVYATSKGMTVYEFKKDPDYTFFSASLSKAYGIGGV</sequence>
<protein>
    <recommendedName>
        <fullName evidence="4">Beta-lactamase</fullName>
    </recommendedName>
</protein>
<dbReference type="RefSeq" id="WP_235705737.1">
    <property type="nucleotide sequence ID" value="NZ_JAKGBZ010000053.1"/>
</dbReference>
<proteinExistence type="predicted"/>
<feature type="chain" id="PRO_5046190715" description="Beta-lactamase" evidence="1">
    <location>
        <begin position="25"/>
        <end position="76"/>
    </location>
</feature>
<evidence type="ECO:0000256" key="1">
    <source>
        <dbReference type="SAM" id="SignalP"/>
    </source>
</evidence>
<name>A0ABS9E220_9PROT</name>
<evidence type="ECO:0000313" key="2">
    <source>
        <dbReference type="EMBL" id="MCF3948455.1"/>
    </source>
</evidence>